<accession>A0A0E3V6J2</accession>
<evidence type="ECO:0000256" key="1">
    <source>
        <dbReference type="ARBA" id="ARBA00022723"/>
    </source>
</evidence>
<feature type="region of interest" description="Disordered" evidence="5">
    <location>
        <begin position="61"/>
        <end position="80"/>
    </location>
</feature>
<sequence>MYCSKCGNLIPEARLKALPSAKTCVHCSQAQRVAGFPLITGKTEYSALQIVSQADAQQLHKMGARRGTGASTYMKREKRN</sequence>
<protein>
    <recommendedName>
        <fullName evidence="6">Zinc finger DksA/TraR C4-type domain-containing protein</fullName>
    </recommendedName>
</protein>
<dbReference type="AlphaFoldDB" id="A0A0E3V6J2"/>
<dbReference type="PROSITE" id="PS51128">
    <property type="entry name" value="ZF_DKSA_2"/>
    <property type="match status" value="1"/>
</dbReference>
<evidence type="ECO:0000256" key="4">
    <source>
        <dbReference type="PROSITE-ProRule" id="PRU00510"/>
    </source>
</evidence>
<dbReference type="Proteomes" id="UP000033054">
    <property type="component" value="Chromosome"/>
</dbReference>
<dbReference type="EMBL" id="CP010429">
    <property type="protein sequence ID" value="AKD54586.1"/>
    <property type="molecule type" value="Genomic_DNA"/>
</dbReference>
<reference evidence="7 8" key="1">
    <citation type="journal article" date="2014" name="Curr. Microbiol.">
        <title>Spirosoma radiotolerans sp. nov., a gamma-radiation-resistant bacterium isolated from gamma ray-irradiated soil.</title>
        <authorList>
            <person name="Lee J.J."/>
            <person name="Srinivasan S."/>
            <person name="Lim S."/>
            <person name="Joe M."/>
            <person name="Im S."/>
            <person name="Bae S.I."/>
            <person name="Park K.R."/>
            <person name="Han J.H."/>
            <person name="Park S.H."/>
            <person name="Joo B.M."/>
            <person name="Park S.J."/>
            <person name="Kim M.K."/>
        </authorList>
    </citation>
    <scope>NUCLEOTIDE SEQUENCE [LARGE SCALE GENOMIC DNA]</scope>
    <source>
        <strain evidence="7 8">DG5A</strain>
    </source>
</reference>
<evidence type="ECO:0000256" key="3">
    <source>
        <dbReference type="ARBA" id="ARBA00022833"/>
    </source>
</evidence>
<evidence type="ECO:0000256" key="5">
    <source>
        <dbReference type="SAM" id="MobiDB-lite"/>
    </source>
</evidence>
<dbReference type="HOGENOM" id="CLU_2587979_0_0_10"/>
<dbReference type="PROSITE" id="PS01102">
    <property type="entry name" value="ZF_DKSA_1"/>
    <property type="match status" value="1"/>
</dbReference>
<feature type="domain" description="Zinc finger DksA/TraR C4-type" evidence="6">
    <location>
        <begin position="2"/>
        <end position="27"/>
    </location>
</feature>
<feature type="zinc finger region" description="dksA C4-type" evidence="4">
    <location>
        <begin position="3"/>
        <end position="27"/>
    </location>
</feature>
<evidence type="ECO:0000313" key="7">
    <source>
        <dbReference type="EMBL" id="AKD54586.1"/>
    </source>
</evidence>
<keyword evidence="2" id="KW-0863">Zinc-finger</keyword>
<dbReference type="Pfam" id="PF01258">
    <property type="entry name" value="zf-dskA_traR"/>
    <property type="match status" value="1"/>
</dbReference>
<keyword evidence="3" id="KW-0862">Zinc</keyword>
<dbReference type="GO" id="GO:0008270">
    <property type="term" value="F:zinc ion binding"/>
    <property type="evidence" value="ECO:0007669"/>
    <property type="project" value="UniProtKB-KW"/>
</dbReference>
<organism evidence="7 8">
    <name type="scientific">Spirosoma radiotolerans</name>
    <dbReference type="NCBI Taxonomy" id="1379870"/>
    <lineage>
        <taxon>Bacteria</taxon>
        <taxon>Pseudomonadati</taxon>
        <taxon>Bacteroidota</taxon>
        <taxon>Cytophagia</taxon>
        <taxon>Cytophagales</taxon>
        <taxon>Cytophagaceae</taxon>
        <taxon>Spirosoma</taxon>
    </lineage>
</organism>
<dbReference type="SUPFAM" id="SSF57716">
    <property type="entry name" value="Glucocorticoid receptor-like (DNA-binding domain)"/>
    <property type="match status" value="1"/>
</dbReference>
<dbReference type="RefSeq" id="WP_046376184.1">
    <property type="nucleotide sequence ID" value="NZ_CP010429.1"/>
</dbReference>
<dbReference type="PATRIC" id="fig|1379870.5.peg.1375"/>
<keyword evidence="8" id="KW-1185">Reference proteome</keyword>
<evidence type="ECO:0000313" key="8">
    <source>
        <dbReference type="Proteomes" id="UP000033054"/>
    </source>
</evidence>
<evidence type="ECO:0000259" key="6">
    <source>
        <dbReference type="Pfam" id="PF01258"/>
    </source>
</evidence>
<gene>
    <name evidence="7" type="ORF">SD10_06340</name>
</gene>
<dbReference type="KEGG" id="srd:SD10_06340"/>
<keyword evidence="1" id="KW-0479">Metal-binding</keyword>
<dbReference type="InterPro" id="IPR020458">
    <property type="entry name" value="Znf_DskA_TraR_CS"/>
</dbReference>
<evidence type="ECO:0000256" key="2">
    <source>
        <dbReference type="ARBA" id="ARBA00022771"/>
    </source>
</evidence>
<dbReference type="Gene3D" id="1.20.120.910">
    <property type="entry name" value="DksA, coiled-coil domain"/>
    <property type="match status" value="1"/>
</dbReference>
<dbReference type="STRING" id="1379870.SD10_06340"/>
<proteinExistence type="predicted"/>
<dbReference type="OrthoDB" id="962301at2"/>
<dbReference type="InterPro" id="IPR000962">
    <property type="entry name" value="Znf_DskA_TraR"/>
</dbReference>
<name>A0A0E3V6J2_9BACT</name>